<dbReference type="PANTHER" id="PTHR36508">
    <property type="entry name" value="PROTEIN SLYX"/>
    <property type="match status" value="1"/>
</dbReference>
<comment type="similarity">
    <text evidence="1">Belongs to the SlyX family.</text>
</comment>
<reference evidence="4" key="1">
    <citation type="submission" date="2019-02" db="EMBL/GenBank/DDBJ databases">
        <authorList>
            <person name="Li S.-H."/>
        </authorList>
    </citation>
    <scope>NUCLEOTIDE SEQUENCE</scope>
    <source>
        <strain evidence="4">IMCC11814</strain>
    </source>
</reference>
<comment type="caution">
    <text evidence="4">The sequence shown here is derived from an EMBL/GenBank/DDBJ whole genome shotgun (WGS) entry which is preliminary data.</text>
</comment>
<gene>
    <name evidence="1" type="primary">slyX</name>
    <name evidence="4" type="ORF">EYC82_02685</name>
</gene>
<accession>A0ABT3T405</accession>
<dbReference type="Proteomes" id="UP001143304">
    <property type="component" value="Unassembled WGS sequence"/>
</dbReference>
<evidence type="ECO:0000256" key="1">
    <source>
        <dbReference type="HAMAP-Rule" id="MF_00715"/>
    </source>
</evidence>
<dbReference type="Gene3D" id="1.20.5.300">
    <property type="match status" value="1"/>
</dbReference>
<feature type="coiled-coil region" evidence="2">
    <location>
        <begin position="5"/>
        <end position="53"/>
    </location>
</feature>
<dbReference type="InterPro" id="IPR007236">
    <property type="entry name" value="SlyX"/>
</dbReference>
<dbReference type="HAMAP" id="MF_00715">
    <property type="entry name" value="SlyX"/>
    <property type="match status" value="1"/>
</dbReference>
<dbReference type="PANTHER" id="PTHR36508:SF1">
    <property type="entry name" value="PROTEIN SLYX"/>
    <property type="match status" value="1"/>
</dbReference>
<keyword evidence="5" id="KW-1185">Reference proteome</keyword>
<feature type="region of interest" description="Disordered" evidence="3">
    <location>
        <begin position="54"/>
        <end position="74"/>
    </location>
</feature>
<feature type="compositionally biased region" description="Polar residues" evidence="3">
    <location>
        <begin position="59"/>
        <end position="68"/>
    </location>
</feature>
<name>A0ABT3T405_9GAMM</name>
<protein>
    <recommendedName>
        <fullName evidence="1">Protein SlyX homolog</fullName>
    </recommendedName>
</protein>
<proteinExistence type="inferred from homology"/>
<organism evidence="4 5">
    <name type="scientific">Candidatus Marimicrobium litorale</name>
    <dbReference type="NCBI Taxonomy" id="2518991"/>
    <lineage>
        <taxon>Bacteria</taxon>
        <taxon>Pseudomonadati</taxon>
        <taxon>Pseudomonadota</taxon>
        <taxon>Gammaproteobacteria</taxon>
        <taxon>Cellvibrionales</taxon>
        <taxon>Halieaceae</taxon>
        <taxon>Marimicrobium</taxon>
    </lineage>
</organism>
<dbReference type="Pfam" id="PF04102">
    <property type="entry name" value="SlyX"/>
    <property type="match status" value="1"/>
</dbReference>
<evidence type="ECO:0000313" key="4">
    <source>
        <dbReference type="EMBL" id="MCX2976262.1"/>
    </source>
</evidence>
<keyword evidence="2" id="KW-0175">Coiled coil</keyword>
<dbReference type="RefSeq" id="WP_279248017.1">
    <property type="nucleotide sequence ID" value="NZ_SHNO01000001.1"/>
</dbReference>
<dbReference type="EMBL" id="SHNO01000001">
    <property type="protein sequence ID" value="MCX2976262.1"/>
    <property type="molecule type" value="Genomic_DNA"/>
</dbReference>
<evidence type="ECO:0000256" key="3">
    <source>
        <dbReference type="SAM" id="MobiDB-lite"/>
    </source>
</evidence>
<sequence length="74" mass="8779">MSEKKESLEQQVIDLQSQLAFQEDTIRDLDVALAEQQRDILLLRRQLELLQQRQEEQAMQVTTENSVQEKPPHY</sequence>
<evidence type="ECO:0000313" key="5">
    <source>
        <dbReference type="Proteomes" id="UP001143304"/>
    </source>
</evidence>
<evidence type="ECO:0000256" key="2">
    <source>
        <dbReference type="SAM" id="Coils"/>
    </source>
</evidence>